<dbReference type="AlphaFoldDB" id="A0A0U1XJG9"/>
<keyword evidence="13 16" id="KW-0496">Mitochondrion</keyword>
<evidence type="ECO:0000256" key="6">
    <source>
        <dbReference type="ARBA" id="ARBA00022660"/>
    </source>
</evidence>
<dbReference type="PRINTS" id="PR01437">
    <property type="entry name" value="NUOXDRDTASE4"/>
</dbReference>
<dbReference type="Pfam" id="PF00361">
    <property type="entry name" value="Proton_antipo_M"/>
    <property type="match status" value="1"/>
</dbReference>
<feature type="transmembrane region" description="Helical" evidence="16">
    <location>
        <begin position="310"/>
        <end position="330"/>
    </location>
</feature>
<feature type="transmembrane region" description="Helical" evidence="16">
    <location>
        <begin position="258"/>
        <end position="279"/>
    </location>
</feature>
<feature type="transmembrane region" description="Helical" evidence="16">
    <location>
        <begin position="351"/>
        <end position="370"/>
    </location>
</feature>
<dbReference type="GO" id="GO:0003954">
    <property type="term" value="F:NADH dehydrogenase activity"/>
    <property type="evidence" value="ECO:0007669"/>
    <property type="project" value="TreeGrafter"/>
</dbReference>
<keyword evidence="10 16" id="KW-1133">Transmembrane helix</keyword>
<feature type="transmembrane region" description="Helical" evidence="16">
    <location>
        <begin position="436"/>
        <end position="458"/>
    </location>
</feature>
<organism evidence="19">
    <name type="scientific">Narcine entemedor</name>
    <name type="common">Giant electric ray</name>
    <dbReference type="NCBI Taxonomy" id="1213697"/>
    <lineage>
        <taxon>Eukaryota</taxon>
        <taxon>Metazoa</taxon>
        <taxon>Chordata</taxon>
        <taxon>Craniata</taxon>
        <taxon>Vertebrata</taxon>
        <taxon>Chondrichthyes</taxon>
        <taxon>Elasmobranchii</taxon>
        <taxon>Batoidea</taxon>
        <taxon>Torpediniformes</taxon>
        <taxon>Narcinidae</taxon>
        <taxon>Narcine</taxon>
    </lineage>
</organism>
<dbReference type="EMBL" id="KM386678">
    <property type="protein sequence ID" value="AIT70284.1"/>
    <property type="molecule type" value="Genomic_DNA"/>
</dbReference>
<evidence type="ECO:0000256" key="13">
    <source>
        <dbReference type="ARBA" id="ARBA00023128"/>
    </source>
</evidence>
<evidence type="ECO:0000313" key="19">
    <source>
        <dbReference type="EMBL" id="AIT70284.1"/>
    </source>
</evidence>
<dbReference type="InterPro" id="IPR003918">
    <property type="entry name" value="NADH_UbQ_OxRdtase"/>
</dbReference>
<evidence type="ECO:0000256" key="10">
    <source>
        <dbReference type="ARBA" id="ARBA00022989"/>
    </source>
</evidence>
<evidence type="ECO:0000256" key="16">
    <source>
        <dbReference type="RuleBase" id="RU003297"/>
    </source>
</evidence>
<accession>A0A0U1XJG9</accession>
<dbReference type="InterPro" id="IPR001750">
    <property type="entry name" value="ND/Mrp_TM"/>
</dbReference>
<evidence type="ECO:0000256" key="3">
    <source>
        <dbReference type="ARBA" id="ARBA00012944"/>
    </source>
</evidence>
<evidence type="ECO:0000256" key="11">
    <source>
        <dbReference type="ARBA" id="ARBA00023027"/>
    </source>
</evidence>
<feature type="domain" description="NADH:ubiquinone oxidoreductase chain 4 N-terminal" evidence="18">
    <location>
        <begin position="1"/>
        <end position="110"/>
    </location>
</feature>
<keyword evidence="9 16" id="KW-0249">Electron transport</keyword>
<keyword evidence="6 16" id="KW-0679">Respiratory chain</keyword>
<dbReference type="PANTHER" id="PTHR43507">
    <property type="entry name" value="NADH-UBIQUINONE OXIDOREDUCTASE CHAIN 4"/>
    <property type="match status" value="1"/>
</dbReference>
<proteinExistence type="inferred from homology"/>
<dbReference type="PANTHER" id="PTHR43507:SF20">
    <property type="entry name" value="NADH-UBIQUINONE OXIDOREDUCTASE CHAIN 4"/>
    <property type="match status" value="1"/>
</dbReference>
<feature type="transmembrane region" description="Helical" evidence="16">
    <location>
        <begin position="93"/>
        <end position="111"/>
    </location>
</feature>
<evidence type="ECO:0000256" key="1">
    <source>
        <dbReference type="ARBA" id="ARBA00004225"/>
    </source>
</evidence>
<comment type="function">
    <text evidence="16">Core subunit of the mitochondrial membrane respiratory chain NADH dehydrogenase (Complex I) which catalyzes electron transfer from NADH through the respiratory chain, using ubiquinone as an electron acceptor. Essential for the catalytic activity and assembly of complex I.</text>
</comment>
<feature type="transmembrane region" description="Helical" evidence="16">
    <location>
        <begin position="146"/>
        <end position="168"/>
    </location>
</feature>
<dbReference type="GO" id="GO:0008137">
    <property type="term" value="F:NADH dehydrogenase (ubiquinone) activity"/>
    <property type="evidence" value="ECO:0007669"/>
    <property type="project" value="UniProtKB-UniRule"/>
</dbReference>
<feature type="transmembrane region" description="Helical" evidence="16">
    <location>
        <begin position="62"/>
        <end position="81"/>
    </location>
</feature>
<name>A0A0U1XJG9_NAREN</name>
<evidence type="ECO:0000256" key="9">
    <source>
        <dbReference type="ARBA" id="ARBA00022982"/>
    </source>
</evidence>
<reference evidence="19" key="1">
    <citation type="journal article" date="2014" name="Mitochondrial DNA">
        <title>The complete mitochondrial genome of the giant electric ray, Narcine entemedor (Elasmobranchii: Torpediniformes).</title>
        <authorList>
            <person name="Castillo-Paez A."/>
            <person name="Del Rio-Portilla M.A."/>
            <person name="Rocha-Olivares A."/>
        </authorList>
    </citation>
    <scope>NUCLEOTIDE SEQUENCE</scope>
</reference>
<feature type="transmembrane region" description="Helical" evidence="16">
    <location>
        <begin position="117"/>
        <end position="134"/>
    </location>
</feature>
<feature type="domain" description="NADH:quinone oxidoreductase/Mrp antiporter transmembrane" evidence="17">
    <location>
        <begin position="113"/>
        <end position="403"/>
    </location>
</feature>
<comment type="subcellular location">
    <subcellularLocation>
        <location evidence="1 16">Mitochondrion membrane</location>
        <topology evidence="1 16">Multi-pass membrane protein</topology>
    </subcellularLocation>
</comment>
<keyword evidence="14 16" id="KW-0472">Membrane</keyword>
<keyword evidence="12 16" id="KW-0830">Ubiquinone</keyword>
<evidence type="ECO:0000256" key="14">
    <source>
        <dbReference type="ARBA" id="ARBA00023136"/>
    </source>
</evidence>
<dbReference type="NCBIfam" id="TIGR01972">
    <property type="entry name" value="NDH_I_M"/>
    <property type="match status" value="1"/>
</dbReference>
<dbReference type="InterPro" id="IPR010227">
    <property type="entry name" value="NADH_Q_OxRdtase_chainM/4"/>
</dbReference>
<dbReference type="CTD" id="4538"/>
<dbReference type="RefSeq" id="YP_009104613.1">
    <property type="nucleotide sequence ID" value="NC_025512.1"/>
</dbReference>
<feature type="transmembrane region" description="Helical" evidence="16">
    <location>
        <begin position="286"/>
        <end position="304"/>
    </location>
</feature>
<comment type="similarity">
    <text evidence="2 16">Belongs to the complex I subunit 4 family.</text>
</comment>
<evidence type="ECO:0000256" key="2">
    <source>
        <dbReference type="ARBA" id="ARBA00009025"/>
    </source>
</evidence>
<feature type="transmembrane region" description="Helical" evidence="16">
    <location>
        <begin position="229"/>
        <end position="252"/>
    </location>
</feature>
<keyword evidence="11 16" id="KW-0520">NAD</keyword>
<feature type="transmembrane region" description="Helical" evidence="16">
    <location>
        <begin position="390"/>
        <end position="415"/>
    </location>
</feature>
<evidence type="ECO:0000259" key="18">
    <source>
        <dbReference type="Pfam" id="PF01059"/>
    </source>
</evidence>
<gene>
    <name evidence="19" type="primary">ND4</name>
</gene>
<dbReference type="InterPro" id="IPR000260">
    <property type="entry name" value="NADH4_N"/>
</dbReference>
<sequence length="460" mass="52585">MLKILVPTIMMIPTTFFINKKWLWTISTTYSLMIATLSLFWLKWNHETAWHFSNNFLAIDPLSMPLLVMTCWLLPLMMLASQNHLMKEPFIRQRTYITLLISLQILLIMTFSATELILFYIMFEATLIPTMIIITRWGNQTERLNAGIYFLFYTLIGSLPLLIALLILHNDLNTLSMFMLQNMSDGLKSSWSNKFWWLACMIAFLVKMPLYGVHLWLPKAHVEAPIAGSMILAAILLKLGGYGMMRIIIMLNPLTKEMMYPFLILAIWGIIMTSSICLRQTDLKSLIAYSSVSHMGLVAAAILIQTPWSFAGAITLMIAHGLISSALFCLSNTNYERTYTRTMILTRGLQITLPLMATSWFLINLANLALPPSLNLMGELFIITSLIKWSNWTIMLTGTGVLLTASYSLYMFLMTQRGPLPQHLTSINPTYTREHLLIYLHLLPSMLIILKPEIIMGWTF</sequence>
<feature type="transmembrane region" description="Helical" evidence="16">
    <location>
        <begin position="195"/>
        <end position="217"/>
    </location>
</feature>
<evidence type="ECO:0000256" key="15">
    <source>
        <dbReference type="ARBA" id="ARBA00049551"/>
    </source>
</evidence>
<evidence type="ECO:0000256" key="7">
    <source>
        <dbReference type="ARBA" id="ARBA00022692"/>
    </source>
</evidence>
<dbReference type="GO" id="GO:0015990">
    <property type="term" value="P:electron transport coupled proton transport"/>
    <property type="evidence" value="ECO:0007669"/>
    <property type="project" value="TreeGrafter"/>
</dbReference>
<protein>
    <recommendedName>
        <fullName evidence="4 16">NADH-ubiquinone oxidoreductase chain 4</fullName>
        <ecNumber evidence="3 16">7.1.1.2</ecNumber>
    </recommendedName>
</protein>
<dbReference type="Pfam" id="PF01059">
    <property type="entry name" value="Oxidored_q5_N"/>
    <property type="match status" value="1"/>
</dbReference>
<evidence type="ECO:0000256" key="12">
    <source>
        <dbReference type="ARBA" id="ARBA00023075"/>
    </source>
</evidence>
<evidence type="ECO:0000256" key="5">
    <source>
        <dbReference type="ARBA" id="ARBA00022448"/>
    </source>
</evidence>
<evidence type="ECO:0000256" key="8">
    <source>
        <dbReference type="ARBA" id="ARBA00022967"/>
    </source>
</evidence>
<keyword evidence="5 16" id="KW-0813">Transport</keyword>
<dbReference type="GeneID" id="22158150"/>
<keyword evidence="7 16" id="KW-0812">Transmembrane</keyword>
<comment type="catalytic activity">
    <reaction evidence="15 16">
        <text>a ubiquinone + NADH + 5 H(+)(in) = a ubiquinol + NAD(+) + 4 H(+)(out)</text>
        <dbReference type="Rhea" id="RHEA:29091"/>
        <dbReference type="Rhea" id="RHEA-COMP:9565"/>
        <dbReference type="Rhea" id="RHEA-COMP:9566"/>
        <dbReference type="ChEBI" id="CHEBI:15378"/>
        <dbReference type="ChEBI" id="CHEBI:16389"/>
        <dbReference type="ChEBI" id="CHEBI:17976"/>
        <dbReference type="ChEBI" id="CHEBI:57540"/>
        <dbReference type="ChEBI" id="CHEBI:57945"/>
        <dbReference type="EC" id="7.1.1.2"/>
    </reaction>
</comment>
<geneLocation type="mitochondrion" evidence="19"/>
<feature type="transmembrane region" description="Helical" evidence="16">
    <location>
        <begin position="21"/>
        <end position="42"/>
    </location>
</feature>
<dbReference type="GO" id="GO:0048039">
    <property type="term" value="F:ubiquinone binding"/>
    <property type="evidence" value="ECO:0007669"/>
    <property type="project" value="TreeGrafter"/>
</dbReference>
<dbReference type="GO" id="GO:0031966">
    <property type="term" value="C:mitochondrial membrane"/>
    <property type="evidence" value="ECO:0007669"/>
    <property type="project" value="UniProtKB-SubCell"/>
</dbReference>
<keyword evidence="8" id="KW-1278">Translocase</keyword>
<dbReference type="EC" id="7.1.1.2" evidence="3 16"/>
<evidence type="ECO:0000256" key="4">
    <source>
        <dbReference type="ARBA" id="ARBA00021006"/>
    </source>
</evidence>
<evidence type="ECO:0000259" key="17">
    <source>
        <dbReference type="Pfam" id="PF00361"/>
    </source>
</evidence>
<dbReference type="GO" id="GO:0042773">
    <property type="term" value="P:ATP synthesis coupled electron transport"/>
    <property type="evidence" value="ECO:0007669"/>
    <property type="project" value="InterPro"/>
</dbReference>